<dbReference type="Pfam" id="PF19266">
    <property type="entry name" value="CIS_tube"/>
    <property type="match status" value="1"/>
</dbReference>
<proteinExistence type="predicted"/>
<evidence type="ECO:0000313" key="3">
    <source>
        <dbReference type="EMBL" id="MFE4106151.1"/>
    </source>
</evidence>
<evidence type="ECO:0000256" key="1">
    <source>
        <dbReference type="SAM" id="MobiDB-lite"/>
    </source>
</evidence>
<gene>
    <name evidence="3" type="ORF">ACFVKH_07685</name>
</gene>
<feature type="compositionally biased region" description="Polar residues" evidence="1">
    <location>
        <begin position="160"/>
        <end position="174"/>
    </location>
</feature>
<name>A0ABW6IDB0_9CYAN</name>
<keyword evidence="4" id="KW-1185">Reference proteome</keyword>
<protein>
    <recommendedName>
        <fullName evidence="2">Contractile injection system tube protein N-terminal domain-containing protein</fullName>
    </recommendedName>
</protein>
<feature type="domain" description="Contractile injection system tube protein N-terminal" evidence="2">
    <location>
        <begin position="15"/>
        <end position="148"/>
    </location>
</feature>
<comment type="caution">
    <text evidence="3">The sequence shown here is derived from an EMBL/GenBank/DDBJ whole genome shotgun (WGS) entry which is preliminary data.</text>
</comment>
<dbReference type="EMBL" id="JBHZOL010000055">
    <property type="protein sequence ID" value="MFE4106151.1"/>
    <property type="molecule type" value="Genomic_DNA"/>
</dbReference>
<accession>A0ABW6IDB0</accession>
<reference evidence="3 4" key="1">
    <citation type="submission" date="2024-10" db="EMBL/GenBank/DDBJ databases">
        <authorList>
            <person name="Ratan Roy A."/>
            <person name="Morales Sandoval P.H."/>
            <person name="De Los Santos Villalobos S."/>
            <person name="Chakraborty S."/>
            <person name="Mukherjee J."/>
        </authorList>
    </citation>
    <scope>NUCLEOTIDE SEQUENCE [LARGE SCALE GENOMIC DNA]</scope>
    <source>
        <strain evidence="3 4">S1</strain>
    </source>
</reference>
<evidence type="ECO:0000259" key="2">
    <source>
        <dbReference type="Pfam" id="PF19266"/>
    </source>
</evidence>
<dbReference type="InterPro" id="IPR045361">
    <property type="entry name" value="CIS_tube_prot_N"/>
</dbReference>
<organism evidence="3 4">
    <name type="scientific">Almyronema epifaneia S1</name>
    <dbReference type="NCBI Taxonomy" id="2991925"/>
    <lineage>
        <taxon>Bacteria</taxon>
        <taxon>Bacillati</taxon>
        <taxon>Cyanobacteriota</taxon>
        <taxon>Cyanophyceae</taxon>
        <taxon>Nodosilineales</taxon>
        <taxon>Nodosilineaceae</taxon>
        <taxon>Almyronema</taxon>
        <taxon>Almyronema epifaneia</taxon>
    </lineage>
</organism>
<dbReference type="Proteomes" id="UP001600165">
    <property type="component" value="Unassembled WGS sequence"/>
</dbReference>
<sequence>MTTLSKAKLIAVDGGEDIEFMFNPNQLDFSRSISLEQAAGARTEQGENKTSFKHPNPYSLKISNIILDTYEKGTNVLDLLQKFTKAVEFSEGGEGQNKRPPIYLFTWGDQNYLRCFVKDLSFKLSLFMPDGTPVRATVDLSLEQVDSPTPSPGQGTPSPNASQRQGASRSTFLK</sequence>
<dbReference type="RefSeq" id="WP_377963631.1">
    <property type="nucleotide sequence ID" value="NZ_JBHZOL010000055.1"/>
</dbReference>
<evidence type="ECO:0000313" key="4">
    <source>
        <dbReference type="Proteomes" id="UP001600165"/>
    </source>
</evidence>
<feature type="region of interest" description="Disordered" evidence="1">
    <location>
        <begin position="144"/>
        <end position="174"/>
    </location>
</feature>